<dbReference type="GO" id="GO:0008270">
    <property type="term" value="F:zinc ion binding"/>
    <property type="evidence" value="ECO:0007669"/>
    <property type="project" value="UniProtKB-KW"/>
</dbReference>
<dbReference type="AlphaFoldDB" id="A0AAV3Q292"/>
<protein>
    <submittedName>
        <fullName evidence="7">Actin or actin-binding cytoskeletal protein</fullName>
    </submittedName>
</protein>
<dbReference type="InterPro" id="IPR002048">
    <property type="entry name" value="EF_hand_dom"/>
</dbReference>
<dbReference type="EMBL" id="BAABME010003122">
    <property type="protein sequence ID" value="GAA0157511.1"/>
    <property type="molecule type" value="Genomic_DNA"/>
</dbReference>
<dbReference type="Gene3D" id="3.30.60.90">
    <property type="match status" value="1"/>
</dbReference>
<keyword evidence="2" id="KW-0863">Zinc-finger</keyword>
<dbReference type="SMART" id="SM00054">
    <property type="entry name" value="EFh"/>
    <property type="match status" value="2"/>
</dbReference>
<evidence type="ECO:0000256" key="5">
    <source>
        <dbReference type="SAM" id="MobiDB-lite"/>
    </source>
</evidence>
<dbReference type="InterPro" id="IPR011992">
    <property type="entry name" value="EF-hand-dom_pair"/>
</dbReference>
<keyword evidence="4" id="KW-0106">Calcium</keyword>
<name>A0AAV3Q292_LITER</name>
<evidence type="ECO:0000256" key="1">
    <source>
        <dbReference type="ARBA" id="ARBA00022723"/>
    </source>
</evidence>
<evidence type="ECO:0000256" key="4">
    <source>
        <dbReference type="ARBA" id="ARBA00022837"/>
    </source>
</evidence>
<dbReference type="GO" id="GO:0005509">
    <property type="term" value="F:calcium ion binding"/>
    <property type="evidence" value="ECO:0007669"/>
    <property type="project" value="InterPro"/>
</dbReference>
<evidence type="ECO:0000259" key="6">
    <source>
        <dbReference type="PROSITE" id="PS50222"/>
    </source>
</evidence>
<comment type="caution">
    <text evidence="7">The sequence shown here is derived from an EMBL/GenBank/DDBJ whole genome shotgun (WGS) entry which is preliminary data.</text>
</comment>
<feature type="region of interest" description="Disordered" evidence="5">
    <location>
        <begin position="171"/>
        <end position="190"/>
    </location>
</feature>
<evidence type="ECO:0000313" key="8">
    <source>
        <dbReference type="Proteomes" id="UP001454036"/>
    </source>
</evidence>
<dbReference type="Gene3D" id="1.10.238.10">
    <property type="entry name" value="EF-hand"/>
    <property type="match status" value="1"/>
</dbReference>
<gene>
    <name evidence="7" type="ORF">LIER_14763</name>
</gene>
<dbReference type="InterPro" id="IPR018247">
    <property type="entry name" value="EF_Hand_1_Ca_BS"/>
</dbReference>
<reference evidence="7 8" key="1">
    <citation type="submission" date="2024-01" db="EMBL/GenBank/DDBJ databases">
        <title>The complete chloroplast genome sequence of Lithospermum erythrorhizon: insights into the phylogenetic relationship among Boraginaceae species and the maternal lineages of purple gromwells.</title>
        <authorList>
            <person name="Okada T."/>
            <person name="Watanabe K."/>
        </authorList>
    </citation>
    <scope>NUCLEOTIDE SEQUENCE [LARGE SCALE GENOMIC DNA]</scope>
</reference>
<organism evidence="7 8">
    <name type="scientific">Lithospermum erythrorhizon</name>
    <name type="common">Purple gromwell</name>
    <name type="synonym">Lithospermum officinale var. erythrorhizon</name>
    <dbReference type="NCBI Taxonomy" id="34254"/>
    <lineage>
        <taxon>Eukaryota</taxon>
        <taxon>Viridiplantae</taxon>
        <taxon>Streptophyta</taxon>
        <taxon>Embryophyta</taxon>
        <taxon>Tracheophyta</taxon>
        <taxon>Spermatophyta</taxon>
        <taxon>Magnoliopsida</taxon>
        <taxon>eudicotyledons</taxon>
        <taxon>Gunneridae</taxon>
        <taxon>Pentapetalae</taxon>
        <taxon>asterids</taxon>
        <taxon>lamiids</taxon>
        <taxon>Boraginales</taxon>
        <taxon>Boraginaceae</taxon>
        <taxon>Boraginoideae</taxon>
        <taxon>Lithospermeae</taxon>
        <taxon>Lithospermum</taxon>
    </lineage>
</organism>
<dbReference type="SUPFAM" id="SSF57850">
    <property type="entry name" value="RING/U-box"/>
    <property type="match status" value="1"/>
</dbReference>
<sequence>MEELHEIASAHIKGGPEELQEASEEFFDALDTDGDGEIDYEEFMSFMEEGGGYPRDLCEALFDQLDEEEDGTLDFDKISTLFYILKSGRPFCDACDNFIPGVYFTCVTCFQRPGQSFDVCLRCYKRRRWEHYHRDGVCFVDCFAMLHGMRESMLMANEPEMSNEMVLYKAPKNRRNSSTQPSSSKKLVSKGTMRKMKSALSALETAATIGSIGTTATALCTIM</sequence>
<keyword evidence="8" id="KW-1185">Reference proteome</keyword>
<evidence type="ECO:0000256" key="2">
    <source>
        <dbReference type="ARBA" id="ARBA00022771"/>
    </source>
</evidence>
<dbReference type="Pfam" id="PF13499">
    <property type="entry name" value="EF-hand_7"/>
    <property type="match status" value="1"/>
</dbReference>
<keyword evidence="1" id="KW-0479">Metal-binding</keyword>
<dbReference type="PROSITE" id="PS50222">
    <property type="entry name" value="EF_HAND_2"/>
    <property type="match status" value="1"/>
</dbReference>
<feature type="domain" description="EF-hand" evidence="6">
    <location>
        <begin position="18"/>
        <end position="53"/>
    </location>
</feature>
<feature type="compositionally biased region" description="Polar residues" evidence="5">
    <location>
        <begin position="176"/>
        <end position="186"/>
    </location>
</feature>
<evidence type="ECO:0000256" key="3">
    <source>
        <dbReference type="ARBA" id="ARBA00022833"/>
    </source>
</evidence>
<proteinExistence type="predicted"/>
<dbReference type="InterPro" id="IPR001751">
    <property type="entry name" value="S100/CaBP7/8-like_CS"/>
</dbReference>
<dbReference type="PROSITE" id="PS00303">
    <property type="entry name" value="S100_CABP"/>
    <property type="match status" value="1"/>
</dbReference>
<dbReference type="SUPFAM" id="SSF47473">
    <property type="entry name" value="EF-hand"/>
    <property type="match status" value="1"/>
</dbReference>
<evidence type="ECO:0000313" key="7">
    <source>
        <dbReference type="EMBL" id="GAA0157511.1"/>
    </source>
</evidence>
<keyword evidence="3" id="KW-0862">Zinc</keyword>
<accession>A0AAV3Q292</accession>
<dbReference type="CDD" id="cd00051">
    <property type="entry name" value="EFh"/>
    <property type="match status" value="1"/>
</dbReference>
<dbReference type="PROSITE" id="PS00018">
    <property type="entry name" value="EF_HAND_1"/>
    <property type="match status" value="1"/>
</dbReference>
<dbReference type="InterPro" id="IPR043145">
    <property type="entry name" value="Znf_ZZ_sf"/>
</dbReference>
<dbReference type="Proteomes" id="UP001454036">
    <property type="component" value="Unassembled WGS sequence"/>
</dbReference>